<dbReference type="HOGENOM" id="CLU_052224_0_0_1"/>
<comment type="caution">
    <text evidence="1">The sequence shown here is derived from an EMBL/GenBank/DDBJ whole genome shotgun (WGS) entry which is preliminary data.</text>
</comment>
<dbReference type="InParanoid" id="G9MS27"/>
<dbReference type="eggNOG" id="ENOG502T61Z">
    <property type="taxonomic scope" value="Eukaryota"/>
</dbReference>
<dbReference type="RefSeq" id="XP_013957101.1">
    <property type="nucleotide sequence ID" value="XM_014101626.1"/>
</dbReference>
<feature type="non-terminal residue" evidence="1">
    <location>
        <position position="272"/>
    </location>
</feature>
<name>G9MS27_HYPVG</name>
<organism evidence="1 2">
    <name type="scientific">Hypocrea virens (strain Gv29-8 / FGSC 10586)</name>
    <name type="common">Gliocladium virens</name>
    <name type="synonym">Trichoderma virens</name>
    <dbReference type="NCBI Taxonomy" id="413071"/>
    <lineage>
        <taxon>Eukaryota</taxon>
        <taxon>Fungi</taxon>
        <taxon>Dikarya</taxon>
        <taxon>Ascomycota</taxon>
        <taxon>Pezizomycotina</taxon>
        <taxon>Sordariomycetes</taxon>
        <taxon>Hypocreomycetidae</taxon>
        <taxon>Hypocreales</taxon>
        <taxon>Hypocreaceae</taxon>
        <taxon>Trichoderma</taxon>
    </lineage>
</organism>
<evidence type="ECO:0000313" key="2">
    <source>
        <dbReference type="Proteomes" id="UP000007115"/>
    </source>
</evidence>
<proteinExistence type="predicted"/>
<dbReference type="EMBL" id="ABDF02000006">
    <property type="protein sequence ID" value="EHK22894.1"/>
    <property type="molecule type" value="Genomic_DNA"/>
</dbReference>
<keyword evidence="2" id="KW-1185">Reference proteome</keyword>
<sequence>AVQVPFRADEYLIGAPSYTLDAFKIPRLRQCPFDVDSMTWEAQIDGGLDGYVWKVKFGDQGPFVLKVFWDTEPLPYDSMTYHPVQRECHNAALLEMMQESIAQATPELPILVNANPTTREDAWANQVAFSQDRRLLQQQRFSKACIETKSISAMPRMRKCYGWLSISSKVLRTCPRPMRAPPLRIEKLRRQMLSTKDYIAIVYEYVEQGENDHAVVGDVLEFLWLAGFSLTSSPLERNWESGVLLDLCDIVSPRGFGWKKHRYGNRDVSRIL</sequence>
<gene>
    <name evidence="1" type="ORF">TRIVIDRAFT_119569</name>
</gene>
<dbReference type="Proteomes" id="UP000007115">
    <property type="component" value="Unassembled WGS sequence"/>
</dbReference>
<dbReference type="AlphaFoldDB" id="G9MS27"/>
<dbReference type="GeneID" id="25787136"/>
<dbReference type="OrthoDB" id="4633509at2759"/>
<reference evidence="1 2" key="1">
    <citation type="journal article" date="2011" name="Genome Biol.">
        <title>Comparative genome sequence analysis underscores mycoparasitism as the ancestral life style of Trichoderma.</title>
        <authorList>
            <person name="Kubicek C.P."/>
            <person name="Herrera-Estrella A."/>
            <person name="Seidl-Seiboth V."/>
            <person name="Martinez D.A."/>
            <person name="Druzhinina I.S."/>
            <person name="Thon M."/>
            <person name="Zeilinger S."/>
            <person name="Casas-Flores S."/>
            <person name="Horwitz B.A."/>
            <person name="Mukherjee P.K."/>
            <person name="Mukherjee M."/>
            <person name="Kredics L."/>
            <person name="Alcaraz L.D."/>
            <person name="Aerts A."/>
            <person name="Antal Z."/>
            <person name="Atanasova L."/>
            <person name="Cervantes-Badillo M.G."/>
            <person name="Challacombe J."/>
            <person name="Chertkov O."/>
            <person name="McCluskey K."/>
            <person name="Coulpier F."/>
            <person name="Deshpande N."/>
            <person name="von Doehren H."/>
            <person name="Ebbole D.J."/>
            <person name="Esquivel-Naranjo E.U."/>
            <person name="Fekete E."/>
            <person name="Flipphi M."/>
            <person name="Glaser F."/>
            <person name="Gomez-Rodriguez E.Y."/>
            <person name="Gruber S."/>
            <person name="Han C."/>
            <person name="Henrissat B."/>
            <person name="Hermosa R."/>
            <person name="Hernandez-Onate M."/>
            <person name="Karaffa L."/>
            <person name="Kosti I."/>
            <person name="Le Crom S."/>
            <person name="Lindquist E."/>
            <person name="Lucas S."/>
            <person name="Luebeck M."/>
            <person name="Luebeck P.S."/>
            <person name="Margeot A."/>
            <person name="Metz B."/>
            <person name="Misra M."/>
            <person name="Nevalainen H."/>
            <person name="Omann M."/>
            <person name="Packer N."/>
            <person name="Perrone G."/>
            <person name="Uresti-Rivera E.E."/>
            <person name="Salamov A."/>
            <person name="Schmoll M."/>
            <person name="Seiboth B."/>
            <person name="Shapiro H."/>
            <person name="Sukno S."/>
            <person name="Tamayo-Ramos J.A."/>
            <person name="Tisch D."/>
            <person name="Wiest A."/>
            <person name="Wilkinson H.H."/>
            <person name="Zhang M."/>
            <person name="Coutinho P.M."/>
            <person name="Kenerley C.M."/>
            <person name="Monte E."/>
            <person name="Baker S.E."/>
            <person name="Grigoriev I.V."/>
        </authorList>
    </citation>
    <scope>NUCLEOTIDE SEQUENCE [LARGE SCALE GENOMIC DNA]</scope>
    <source>
        <strain evidence="2">Gv29-8 / FGSC 10586</strain>
    </source>
</reference>
<protein>
    <submittedName>
        <fullName evidence="1">Uncharacterized protein</fullName>
    </submittedName>
</protein>
<dbReference type="STRING" id="413071.G9MS27"/>
<dbReference type="OMA" id="FAPQREC"/>
<dbReference type="VEuPathDB" id="FungiDB:TRIVIDRAFT_119569"/>
<evidence type="ECO:0000313" key="1">
    <source>
        <dbReference type="EMBL" id="EHK22894.1"/>
    </source>
</evidence>
<accession>G9MS27</accession>
<feature type="non-terminal residue" evidence="1">
    <location>
        <position position="1"/>
    </location>
</feature>